<feature type="signal peptide" evidence="1">
    <location>
        <begin position="1"/>
        <end position="21"/>
    </location>
</feature>
<evidence type="ECO:0000313" key="3">
    <source>
        <dbReference type="Proteomes" id="UP000494106"/>
    </source>
</evidence>
<dbReference type="OrthoDB" id="7357196at2759"/>
<dbReference type="Proteomes" id="UP000494106">
    <property type="component" value="Unassembled WGS sequence"/>
</dbReference>
<protein>
    <submittedName>
        <fullName evidence="2">Uncharacterized protein</fullName>
    </submittedName>
</protein>
<keyword evidence="1" id="KW-0732">Signal</keyword>
<accession>A0A8S1ANX8</accession>
<dbReference type="AlphaFoldDB" id="A0A8S1ANX8"/>
<evidence type="ECO:0000313" key="2">
    <source>
        <dbReference type="EMBL" id="CAB3246960.1"/>
    </source>
</evidence>
<comment type="caution">
    <text evidence="2">The sequence shown here is derived from an EMBL/GenBank/DDBJ whole genome shotgun (WGS) entry which is preliminary data.</text>
</comment>
<name>A0A8S1ANX8_ARCPL</name>
<feature type="chain" id="PRO_5035728900" evidence="1">
    <location>
        <begin position="22"/>
        <end position="189"/>
    </location>
</feature>
<evidence type="ECO:0000256" key="1">
    <source>
        <dbReference type="SAM" id="SignalP"/>
    </source>
</evidence>
<gene>
    <name evidence="2" type="ORF">APLA_LOCUS11124</name>
</gene>
<organism evidence="2 3">
    <name type="scientific">Arctia plantaginis</name>
    <name type="common">Wood tiger moth</name>
    <name type="synonym">Phalaena plantaginis</name>
    <dbReference type="NCBI Taxonomy" id="874455"/>
    <lineage>
        <taxon>Eukaryota</taxon>
        <taxon>Metazoa</taxon>
        <taxon>Ecdysozoa</taxon>
        <taxon>Arthropoda</taxon>
        <taxon>Hexapoda</taxon>
        <taxon>Insecta</taxon>
        <taxon>Pterygota</taxon>
        <taxon>Neoptera</taxon>
        <taxon>Endopterygota</taxon>
        <taxon>Lepidoptera</taxon>
        <taxon>Glossata</taxon>
        <taxon>Ditrysia</taxon>
        <taxon>Noctuoidea</taxon>
        <taxon>Erebidae</taxon>
        <taxon>Arctiinae</taxon>
        <taxon>Arctia</taxon>
    </lineage>
</organism>
<proteinExistence type="predicted"/>
<dbReference type="Gene3D" id="1.10.238.270">
    <property type="match status" value="1"/>
</dbReference>
<dbReference type="EMBL" id="CADEBC010000529">
    <property type="protein sequence ID" value="CAB3246960.1"/>
    <property type="molecule type" value="Genomic_DNA"/>
</dbReference>
<keyword evidence="3" id="KW-1185">Reference proteome</keyword>
<reference evidence="2 3" key="1">
    <citation type="submission" date="2020-04" db="EMBL/GenBank/DDBJ databases">
        <authorList>
            <person name="Wallbank WR R."/>
            <person name="Pardo Diaz C."/>
            <person name="Kozak K."/>
            <person name="Martin S."/>
            <person name="Jiggins C."/>
            <person name="Moest M."/>
            <person name="Warren A I."/>
            <person name="Byers J.R.P. K."/>
            <person name="Montejo-Kovacevich G."/>
            <person name="Yen C E."/>
        </authorList>
    </citation>
    <scope>NUCLEOTIDE SEQUENCE [LARGE SCALE GENOMIC DNA]</scope>
</reference>
<sequence>MNIYILFGGIIILLLQRQIFAIHFNPNHCWRIHYGIIQDCCPFEPLYATPAFLACGVPKFQTKLASPEDCNYYACIFNKLGWMHLNGTVNYKTYKKSLDKWTEHQYNIKKSMQLAQNRCMKWPWKTIEYPRNPFGYVDGTINGYQLDSYTGPCYRFHSMLKSWLFTWRTVGAFVPIIDDEMEGQEIVNV</sequence>